<dbReference type="Proteomes" id="UP000250266">
    <property type="component" value="Unassembled WGS sequence"/>
</dbReference>
<gene>
    <name evidence="3" type="ORF">K432DRAFT_301677</name>
</gene>
<feature type="compositionally biased region" description="Basic and acidic residues" evidence="1">
    <location>
        <begin position="29"/>
        <end position="45"/>
    </location>
</feature>
<organism evidence="3 4">
    <name type="scientific">Lepidopterella palustris CBS 459.81</name>
    <dbReference type="NCBI Taxonomy" id="1314670"/>
    <lineage>
        <taxon>Eukaryota</taxon>
        <taxon>Fungi</taxon>
        <taxon>Dikarya</taxon>
        <taxon>Ascomycota</taxon>
        <taxon>Pezizomycotina</taxon>
        <taxon>Dothideomycetes</taxon>
        <taxon>Pleosporomycetidae</taxon>
        <taxon>Mytilinidiales</taxon>
        <taxon>Argynnaceae</taxon>
        <taxon>Lepidopterella</taxon>
    </lineage>
</organism>
<proteinExistence type="predicted"/>
<reference evidence="3 4" key="1">
    <citation type="journal article" date="2016" name="Nat. Commun.">
        <title>Ectomycorrhizal ecology is imprinted in the genome of the dominant symbiotic fungus Cenococcum geophilum.</title>
        <authorList>
            <consortium name="DOE Joint Genome Institute"/>
            <person name="Peter M."/>
            <person name="Kohler A."/>
            <person name="Ohm R.A."/>
            <person name="Kuo A."/>
            <person name="Krutzmann J."/>
            <person name="Morin E."/>
            <person name="Arend M."/>
            <person name="Barry K.W."/>
            <person name="Binder M."/>
            <person name="Choi C."/>
            <person name="Clum A."/>
            <person name="Copeland A."/>
            <person name="Grisel N."/>
            <person name="Haridas S."/>
            <person name="Kipfer T."/>
            <person name="LaButti K."/>
            <person name="Lindquist E."/>
            <person name="Lipzen A."/>
            <person name="Maire R."/>
            <person name="Meier B."/>
            <person name="Mihaltcheva S."/>
            <person name="Molinier V."/>
            <person name="Murat C."/>
            <person name="Poggeler S."/>
            <person name="Quandt C.A."/>
            <person name="Sperisen C."/>
            <person name="Tritt A."/>
            <person name="Tisserant E."/>
            <person name="Crous P.W."/>
            <person name="Henrissat B."/>
            <person name="Nehls U."/>
            <person name="Egli S."/>
            <person name="Spatafora J.W."/>
            <person name="Grigoriev I.V."/>
            <person name="Martin F.M."/>
        </authorList>
    </citation>
    <scope>NUCLEOTIDE SEQUENCE [LARGE SCALE GENOMIC DNA]</scope>
    <source>
        <strain evidence="3 4">CBS 459.81</strain>
    </source>
</reference>
<evidence type="ECO:0000256" key="1">
    <source>
        <dbReference type="SAM" id="MobiDB-lite"/>
    </source>
</evidence>
<sequence length="571" mass="65219">MLSSEPRKNDSSKPTEPENASKDINSPATHEHTNKDVQSLKKEDQDQVCPTLSSQTLRNDANDNSENMYRYSPLARPGSIRLLRLMAHTDENARIECQLFDYPLQELGEGTHLYEALSYVWGDPENLRSIFINQHDFPITKNLYSALLYLRDRFIDRIIWVDALCIHQNDNEEKGQQILFMAEIYSKASRVIVWLGEAEKDSDRALEQIHLAADDTSTKPLVDELNKQAIRTLLQRSWFKRIWVRVLTQVLPEVAAARNILIKCGSTEIGGYAFCAALNSRSFDFLYEDSPKLRSLIRSVTYLITGAVFRRKKVSRSSGTFSLRIRPLGELIEMYHDREASKRHDKVFALLGMSSDDSISADLLPDYEIPWERLLERVVRFLLGGQVSVKTWAEKEMAVIKSKGCILGRVSSVQSSVTWDGRRDVDVILKNILGKSGCLGERSSHWTLQASAKSIKIGDVICLLQGASKPTIVRLREDHCTILLIAATPRQIIQNESGFVEWSNNQQLVNLLHTRNFQLLWDWENSPEKLQDKATRSWNFAFVLGDVGEYKQAEEKFREAMKGYETVFGKE</sequence>
<evidence type="ECO:0000313" key="4">
    <source>
        <dbReference type="Proteomes" id="UP000250266"/>
    </source>
</evidence>
<feature type="region of interest" description="Disordered" evidence="1">
    <location>
        <begin position="1"/>
        <end position="70"/>
    </location>
</feature>
<dbReference type="PANTHER" id="PTHR24148">
    <property type="entry name" value="ANKYRIN REPEAT DOMAIN-CONTAINING PROTEIN 39 HOMOLOG-RELATED"/>
    <property type="match status" value="1"/>
</dbReference>
<dbReference type="PANTHER" id="PTHR24148:SF78">
    <property type="entry name" value="HETEROKARYON INCOMPATIBILITY DOMAIN-CONTAINING PROTEIN"/>
    <property type="match status" value="1"/>
</dbReference>
<dbReference type="OrthoDB" id="194358at2759"/>
<evidence type="ECO:0000313" key="3">
    <source>
        <dbReference type="EMBL" id="OCK78570.1"/>
    </source>
</evidence>
<keyword evidence="4" id="KW-1185">Reference proteome</keyword>
<feature type="non-terminal residue" evidence="3">
    <location>
        <position position="1"/>
    </location>
</feature>
<dbReference type="InterPro" id="IPR010730">
    <property type="entry name" value="HET"/>
</dbReference>
<dbReference type="EMBL" id="KV745051">
    <property type="protein sequence ID" value="OCK78570.1"/>
    <property type="molecule type" value="Genomic_DNA"/>
</dbReference>
<dbReference type="InterPro" id="IPR052895">
    <property type="entry name" value="HetReg/Transcr_Mod"/>
</dbReference>
<dbReference type="AlphaFoldDB" id="A0A8E2E7A0"/>
<accession>A0A8E2E7A0</accession>
<feature type="compositionally biased region" description="Basic and acidic residues" evidence="1">
    <location>
        <begin position="1"/>
        <end position="21"/>
    </location>
</feature>
<evidence type="ECO:0000259" key="2">
    <source>
        <dbReference type="Pfam" id="PF06985"/>
    </source>
</evidence>
<feature type="domain" description="Heterokaryon incompatibility" evidence="2">
    <location>
        <begin position="114"/>
        <end position="244"/>
    </location>
</feature>
<feature type="compositionally biased region" description="Polar residues" evidence="1">
    <location>
        <begin position="48"/>
        <end position="67"/>
    </location>
</feature>
<dbReference type="Pfam" id="PF06985">
    <property type="entry name" value="HET"/>
    <property type="match status" value="1"/>
</dbReference>
<name>A0A8E2E7A0_9PEZI</name>
<protein>
    <submittedName>
        <fullName evidence="3">HET-domain-containing protein</fullName>
    </submittedName>
</protein>